<comment type="caution">
    <text evidence="2">The sequence shown here is derived from an EMBL/GenBank/DDBJ whole genome shotgun (WGS) entry which is preliminary data.</text>
</comment>
<keyword evidence="1" id="KW-0812">Transmembrane</keyword>
<keyword evidence="1" id="KW-0472">Membrane</keyword>
<keyword evidence="3" id="KW-1185">Reference proteome</keyword>
<evidence type="ECO:0008006" key="4">
    <source>
        <dbReference type="Google" id="ProtNLM"/>
    </source>
</evidence>
<reference evidence="2 3" key="1">
    <citation type="submission" date="2024-01" db="EMBL/GenBank/DDBJ databases">
        <authorList>
            <person name="Botero Cardona J."/>
        </authorList>
    </citation>
    <scope>NUCLEOTIDE SEQUENCE [LARGE SCALE GENOMIC DNA]</scope>
    <source>
        <strain evidence="2 3">LMG 33000</strain>
    </source>
</reference>
<sequence>MAWSAVSLVALLFMMGDYLTLILGAVLGVIGVAFSWKGLSLKPVPKWTLTAASLGILVIVEGIVLTLIK</sequence>
<keyword evidence="1" id="KW-1133">Transmembrane helix</keyword>
<protein>
    <recommendedName>
        <fullName evidence="4">Membrane transporter protein</fullName>
    </recommendedName>
</protein>
<dbReference type="RefSeq" id="WP_349642427.1">
    <property type="nucleotide sequence ID" value="NZ_CAWVOH010000004.1"/>
</dbReference>
<organism evidence="2 3">
    <name type="scientific">Eupransor demetentiae</name>
    <dbReference type="NCBI Taxonomy" id="3109584"/>
    <lineage>
        <taxon>Bacteria</taxon>
        <taxon>Bacillati</taxon>
        <taxon>Bacillota</taxon>
        <taxon>Bacilli</taxon>
        <taxon>Lactobacillales</taxon>
        <taxon>Lactobacillaceae</taxon>
        <taxon>Eupransor</taxon>
    </lineage>
</organism>
<feature type="transmembrane region" description="Helical" evidence="1">
    <location>
        <begin position="47"/>
        <end position="68"/>
    </location>
</feature>
<evidence type="ECO:0000256" key="1">
    <source>
        <dbReference type="SAM" id="Phobius"/>
    </source>
</evidence>
<feature type="transmembrane region" description="Helical" evidence="1">
    <location>
        <begin position="6"/>
        <end position="35"/>
    </location>
</feature>
<dbReference type="EMBL" id="CAWVOH010000004">
    <property type="protein sequence ID" value="CAK8054881.1"/>
    <property type="molecule type" value="Genomic_DNA"/>
</dbReference>
<evidence type="ECO:0000313" key="2">
    <source>
        <dbReference type="EMBL" id="CAK8054881.1"/>
    </source>
</evidence>
<dbReference type="Proteomes" id="UP001314241">
    <property type="component" value="Unassembled WGS sequence"/>
</dbReference>
<gene>
    <name evidence="2" type="ORF">R54876_GBNLAHCA_01464</name>
</gene>
<evidence type="ECO:0000313" key="3">
    <source>
        <dbReference type="Proteomes" id="UP001314241"/>
    </source>
</evidence>
<proteinExistence type="predicted"/>
<accession>A0ABM9N6P2</accession>
<name>A0ABM9N6P2_9LACO</name>